<reference evidence="1 2" key="1">
    <citation type="submission" date="2021-07" db="EMBL/GenBank/DDBJ databases">
        <title>Genome data of Colletotrichum spaethianum.</title>
        <authorList>
            <person name="Utami Y.D."/>
            <person name="Hiruma K."/>
        </authorList>
    </citation>
    <scope>NUCLEOTIDE SEQUENCE [LARGE SCALE GENOMIC DNA]</scope>
    <source>
        <strain evidence="1 2">MAFF 242679</strain>
    </source>
</reference>
<gene>
    <name evidence="1" type="ORF">ColLi_08268</name>
</gene>
<dbReference type="AlphaFoldDB" id="A0AA37GQR9"/>
<organism evidence="1 2">
    <name type="scientific">Colletotrichum liriopes</name>
    <dbReference type="NCBI Taxonomy" id="708192"/>
    <lineage>
        <taxon>Eukaryota</taxon>
        <taxon>Fungi</taxon>
        <taxon>Dikarya</taxon>
        <taxon>Ascomycota</taxon>
        <taxon>Pezizomycotina</taxon>
        <taxon>Sordariomycetes</taxon>
        <taxon>Hypocreomycetidae</taxon>
        <taxon>Glomerellales</taxon>
        <taxon>Glomerellaceae</taxon>
        <taxon>Colletotrichum</taxon>
        <taxon>Colletotrichum spaethianum species complex</taxon>
    </lineage>
</organism>
<dbReference type="EMBL" id="BPPX01000018">
    <property type="protein sequence ID" value="GJC85430.1"/>
    <property type="molecule type" value="Genomic_DNA"/>
</dbReference>
<keyword evidence="2" id="KW-1185">Reference proteome</keyword>
<name>A0AA37GQR9_9PEZI</name>
<evidence type="ECO:0000313" key="2">
    <source>
        <dbReference type="Proteomes" id="UP001055172"/>
    </source>
</evidence>
<dbReference type="Proteomes" id="UP001055172">
    <property type="component" value="Unassembled WGS sequence"/>
</dbReference>
<accession>A0AA37GQR9</accession>
<sequence>MPEISPFSGFKPTNKDSSTSALAQCTAVGRLRLLVHFSIGGHIMFRIGFLEFCAHIGLDVVRS</sequence>
<protein>
    <submittedName>
        <fullName evidence="1">Uncharacterized protein</fullName>
    </submittedName>
</protein>
<proteinExistence type="predicted"/>
<comment type="caution">
    <text evidence="1">The sequence shown here is derived from an EMBL/GenBank/DDBJ whole genome shotgun (WGS) entry which is preliminary data.</text>
</comment>
<evidence type="ECO:0000313" key="1">
    <source>
        <dbReference type="EMBL" id="GJC85430.1"/>
    </source>
</evidence>